<name>A0A7N0TWH5_KALFE</name>
<organism evidence="4 5">
    <name type="scientific">Kalanchoe fedtschenkoi</name>
    <name type="common">Lavender scallops</name>
    <name type="synonym">South American air plant</name>
    <dbReference type="NCBI Taxonomy" id="63787"/>
    <lineage>
        <taxon>Eukaryota</taxon>
        <taxon>Viridiplantae</taxon>
        <taxon>Streptophyta</taxon>
        <taxon>Embryophyta</taxon>
        <taxon>Tracheophyta</taxon>
        <taxon>Spermatophyta</taxon>
        <taxon>Magnoliopsida</taxon>
        <taxon>eudicotyledons</taxon>
        <taxon>Gunneridae</taxon>
        <taxon>Pentapetalae</taxon>
        <taxon>Saxifragales</taxon>
        <taxon>Crassulaceae</taxon>
        <taxon>Kalanchoe</taxon>
    </lineage>
</organism>
<feature type="compositionally biased region" description="Basic and acidic residues" evidence="1">
    <location>
        <begin position="109"/>
        <end position="129"/>
    </location>
</feature>
<dbReference type="InterPro" id="IPR006869">
    <property type="entry name" value="DUF547"/>
</dbReference>
<dbReference type="EnsemblPlants" id="Kaladp0048s0035.1.v1.1">
    <property type="protein sequence ID" value="Kaladp0048s0035.1.v1.1"/>
    <property type="gene ID" value="Kaladp0048s0035.v1.1"/>
</dbReference>
<feature type="compositionally biased region" description="Low complexity" evidence="1">
    <location>
        <begin position="130"/>
        <end position="142"/>
    </location>
</feature>
<feature type="domain" description="DUF547" evidence="2">
    <location>
        <begin position="370"/>
        <end position="495"/>
    </location>
</feature>
<dbReference type="OMA" id="EHFILRQ"/>
<feature type="compositionally biased region" description="Basic and acidic residues" evidence="1">
    <location>
        <begin position="180"/>
        <end position="194"/>
    </location>
</feature>
<evidence type="ECO:0000259" key="3">
    <source>
        <dbReference type="Pfam" id="PF14389"/>
    </source>
</evidence>
<protein>
    <submittedName>
        <fullName evidence="4">Uncharacterized protein</fullName>
    </submittedName>
</protein>
<evidence type="ECO:0000256" key="1">
    <source>
        <dbReference type="SAM" id="MobiDB-lite"/>
    </source>
</evidence>
<feature type="region of interest" description="Disordered" evidence="1">
    <location>
        <begin position="109"/>
        <end position="144"/>
    </location>
</feature>
<accession>A0A7N0TWH5</accession>
<feature type="compositionally biased region" description="Low complexity" evidence="1">
    <location>
        <begin position="218"/>
        <end position="227"/>
    </location>
</feature>
<dbReference type="Pfam" id="PF04784">
    <property type="entry name" value="DUF547"/>
    <property type="match status" value="1"/>
</dbReference>
<dbReference type="InterPro" id="IPR025757">
    <property type="entry name" value="MIP1_Leuzipper"/>
</dbReference>
<sequence length="578" mass="64577">MAVEVDDDDHHQPARMMYKGLSGRRQKVEALEREVAMLGLRLSNEQDVHEVLERAHKLDPGSAISIPSFVPPKVKQMLVELGRVNEEITRLERQIDELQTDLTLEQEMNRDLKSRDEQLRNSRKFRDSPSDVSSWDASSMGSVTPNRVSYEAKTLHFISKALKGDFTVQIDSTPVCGRLSDFKSKENESRESARLWRSGPRQKPPASPSQGSPRLQLTPKSSPSSTDTDGHRSQKPPSPNKLSESIMKCLIFIYVRLLRTARQNELEKSGGAAALRSGHSSSASFRSFRGDPANLKAIQTLQKGSRQQDPYGIFDAEDSLPRDIGPYKNLMVFGSTSLDLKCLSTATFAPLLNNLRGLLNNLRKVDLGPLTQNQKLAFWINMYNACVMHGFLQYGVPLPCSPEKLLNLLTEANLNISGNVLNAQAMENFILRKPSSSSQTKDSKEDVARELYGLETYDPNVTFALCCGTCSSPSVRIYTAEGVISELEKSKLDYLQASIMVTSAGKIAVPELLLKNMKDFAQDKESLVKWVCDQLPVSGLLRKSVVECYRGRKLPVAVEKICYDFEFQYLLANISSPY</sequence>
<dbReference type="Proteomes" id="UP000594263">
    <property type="component" value="Unplaced"/>
</dbReference>
<evidence type="ECO:0000313" key="4">
    <source>
        <dbReference type="EnsemblPlants" id="Kaladp0048s0035.1.v1.1"/>
    </source>
</evidence>
<dbReference type="PANTHER" id="PTHR46248:SF6">
    <property type="entry name" value="OS03G0859900 PROTEIN"/>
    <property type="match status" value="1"/>
</dbReference>
<feature type="region of interest" description="Disordered" evidence="1">
    <location>
        <begin position="177"/>
        <end position="242"/>
    </location>
</feature>
<keyword evidence="5" id="KW-1185">Reference proteome</keyword>
<dbReference type="AlphaFoldDB" id="A0A7N0TWH5"/>
<evidence type="ECO:0000313" key="5">
    <source>
        <dbReference type="Proteomes" id="UP000594263"/>
    </source>
</evidence>
<proteinExistence type="predicted"/>
<reference evidence="4" key="1">
    <citation type="submission" date="2021-01" db="UniProtKB">
        <authorList>
            <consortium name="EnsemblPlants"/>
        </authorList>
    </citation>
    <scope>IDENTIFICATION</scope>
</reference>
<feature type="domain" description="Ternary complex factor MIP1 leucine-zipper" evidence="3">
    <location>
        <begin position="25"/>
        <end position="102"/>
    </location>
</feature>
<dbReference type="Pfam" id="PF14389">
    <property type="entry name" value="Lzipper-MIP1"/>
    <property type="match status" value="1"/>
</dbReference>
<evidence type="ECO:0000259" key="2">
    <source>
        <dbReference type="Pfam" id="PF04784"/>
    </source>
</evidence>
<dbReference type="PANTHER" id="PTHR46248">
    <property type="entry name" value="EXPRESSED PROTEIN"/>
    <property type="match status" value="1"/>
</dbReference>
<dbReference type="Gramene" id="Kaladp0048s0035.1.v1.1">
    <property type="protein sequence ID" value="Kaladp0048s0035.1.v1.1"/>
    <property type="gene ID" value="Kaladp0048s0035.v1.1"/>
</dbReference>